<reference evidence="3" key="1">
    <citation type="journal article" date="2021" name="PeerJ">
        <title>Extensive microbial diversity within the chicken gut microbiome revealed by metagenomics and culture.</title>
        <authorList>
            <person name="Gilroy R."/>
            <person name="Ravi A."/>
            <person name="Getino M."/>
            <person name="Pursley I."/>
            <person name="Horton D.L."/>
            <person name="Alikhan N.F."/>
            <person name="Baker D."/>
            <person name="Gharbi K."/>
            <person name="Hall N."/>
            <person name="Watson M."/>
            <person name="Adriaenssens E.M."/>
            <person name="Foster-Nyarko E."/>
            <person name="Jarju S."/>
            <person name="Secka A."/>
            <person name="Antonio M."/>
            <person name="Oren A."/>
            <person name="Chaudhuri R.R."/>
            <person name="La Ragione R."/>
            <person name="Hildebrand F."/>
            <person name="Pallen M.J."/>
        </authorList>
    </citation>
    <scope>NUCLEOTIDE SEQUENCE</scope>
    <source>
        <strain evidence="3">ChiGjej1B1-13045</strain>
    </source>
</reference>
<dbReference type="SUPFAM" id="SSF47413">
    <property type="entry name" value="lambda repressor-like DNA-binding domains"/>
    <property type="match status" value="1"/>
</dbReference>
<evidence type="ECO:0000313" key="3">
    <source>
        <dbReference type="EMBL" id="HIZ14073.1"/>
    </source>
</evidence>
<reference evidence="3" key="2">
    <citation type="submission" date="2021-04" db="EMBL/GenBank/DDBJ databases">
        <authorList>
            <person name="Gilroy R."/>
        </authorList>
    </citation>
    <scope>NUCLEOTIDE SEQUENCE</scope>
    <source>
        <strain evidence="3">ChiGjej1B1-13045</strain>
    </source>
</reference>
<keyword evidence="1" id="KW-0238">DNA-binding</keyword>
<dbReference type="InterPro" id="IPR001387">
    <property type="entry name" value="Cro/C1-type_HTH"/>
</dbReference>
<dbReference type="PANTHER" id="PTHR46558">
    <property type="entry name" value="TRACRIPTIONAL REGULATORY PROTEIN-RELATED-RELATED"/>
    <property type="match status" value="1"/>
</dbReference>
<gene>
    <name evidence="3" type="ORF">H9817_09140</name>
</gene>
<dbReference type="Gene3D" id="1.10.260.40">
    <property type="entry name" value="lambda repressor-like DNA-binding domains"/>
    <property type="match status" value="1"/>
</dbReference>
<proteinExistence type="predicted"/>
<dbReference type="Proteomes" id="UP000824017">
    <property type="component" value="Unassembled WGS sequence"/>
</dbReference>
<comment type="caution">
    <text evidence="3">The sequence shown here is derived from an EMBL/GenBank/DDBJ whole genome shotgun (WGS) entry which is preliminary data.</text>
</comment>
<organism evidence="3 4">
    <name type="scientific">Candidatus Mediterraneibacter stercorigallinarum</name>
    <dbReference type="NCBI Taxonomy" id="2838686"/>
    <lineage>
        <taxon>Bacteria</taxon>
        <taxon>Bacillati</taxon>
        <taxon>Bacillota</taxon>
        <taxon>Clostridia</taxon>
        <taxon>Lachnospirales</taxon>
        <taxon>Lachnospiraceae</taxon>
        <taxon>Mediterraneibacter</taxon>
    </lineage>
</organism>
<dbReference type="GO" id="GO:0003677">
    <property type="term" value="F:DNA binding"/>
    <property type="evidence" value="ECO:0007669"/>
    <property type="project" value="UniProtKB-KW"/>
</dbReference>
<feature type="domain" description="HTH cro/C1-type" evidence="2">
    <location>
        <begin position="5"/>
        <end position="59"/>
    </location>
</feature>
<dbReference type="AlphaFoldDB" id="A0A9D2DBW2"/>
<dbReference type="SMART" id="SM00530">
    <property type="entry name" value="HTH_XRE"/>
    <property type="match status" value="1"/>
</dbReference>
<dbReference type="PROSITE" id="PS50943">
    <property type="entry name" value="HTH_CROC1"/>
    <property type="match status" value="1"/>
</dbReference>
<dbReference type="CDD" id="cd00093">
    <property type="entry name" value="HTH_XRE"/>
    <property type="match status" value="1"/>
</dbReference>
<dbReference type="InterPro" id="IPR010982">
    <property type="entry name" value="Lambda_DNA-bd_dom_sf"/>
</dbReference>
<protein>
    <submittedName>
        <fullName evidence="3">Helix-turn-helix domain-containing protein</fullName>
    </submittedName>
</protein>
<dbReference type="PANTHER" id="PTHR46558:SF11">
    <property type="entry name" value="HTH-TYPE TRANSCRIPTIONAL REGULATOR XRE"/>
    <property type="match status" value="1"/>
</dbReference>
<evidence type="ECO:0000313" key="4">
    <source>
        <dbReference type="Proteomes" id="UP000824017"/>
    </source>
</evidence>
<dbReference type="Pfam" id="PF01381">
    <property type="entry name" value="HTH_3"/>
    <property type="match status" value="1"/>
</dbReference>
<sequence>MDNRVRELRHEKGLRQVDLAGKINVSQQTISRIENGMNSLPADILIHLSRFFHVSADYILKLSDTRVTEESRIEIERKIERGQDFFIAFEKLNSTNQELIGCLMRQLGEQQKENK</sequence>
<dbReference type="EMBL" id="DXCD01000233">
    <property type="protein sequence ID" value="HIZ14073.1"/>
    <property type="molecule type" value="Genomic_DNA"/>
</dbReference>
<evidence type="ECO:0000259" key="2">
    <source>
        <dbReference type="PROSITE" id="PS50943"/>
    </source>
</evidence>
<accession>A0A9D2DBW2</accession>
<name>A0A9D2DBW2_9FIRM</name>
<evidence type="ECO:0000256" key="1">
    <source>
        <dbReference type="ARBA" id="ARBA00023125"/>
    </source>
</evidence>